<gene>
    <name evidence="1" type="ORF">XENOCAPTIV_025668</name>
</gene>
<dbReference type="EMBL" id="JAHRIN010073456">
    <property type="protein sequence ID" value="MEQ2216924.1"/>
    <property type="molecule type" value="Genomic_DNA"/>
</dbReference>
<sequence>METWISVMDALAYFHCCLNPILYAFLGVKFNQTPRSTLAIIIRGRGGWSQKKAPLTNNRGQISSSLCRVRCRLHPSEAKKDRVRQTPTMKGADGFLKLPAYTGSEETVFSPDSSGSSDILGPYYPPSHYVFYCTSSLSSSSGALSPSKFLKLSTSHEETEEEGKIVVDSNKGQGWDEVNAEASCNSQLTQASQERDAVDGWMSSVLISTVKTRLLRLLNMTWTPMP</sequence>
<dbReference type="Gene3D" id="1.20.1070.10">
    <property type="entry name" value="Rhodopsin 7-helix transmembrane proteins"/>
    <property type="match status" value="1"/>
</dbReference>
<evidence type="ECO:0000313" key="2">
    <source>
        <dbReference type="Proteomes" id="UP001434883"/>
    </source>
</evidence>
<dbReference type="Proteomes" id="UP001434883">
    <property type="component" value="Unassembled WGS sequence"/>
</dbReference>
<evidence type="ECO:0000313" key="1">
    <source>
        <dbReference type="EMBL" id="MEQ2216924.1"/>
    </source>
</evidence>
<proteinExistence type="predicted"/>
<reference evidence="1 2" key="1">
    <citation type="submission" date="2021-06" db="EMBL/GenBank/DDBJ databases">
        <authorList>
            <person name="Palmer J.M."/>
        </authorList>
    </citation>
    <scope>NUCLEOTIDE SEQUENCE [LARGE SCALE GENOMIC DNA]</scope>
    <source>
        <strain evidence="1 2">XC_2019</strain>
        <tissue evidence="1">Muscle</tissue>
    </source>
</reference>
<keyword evidence="2" id="KW-1185">Reference proteome</keyword>
<protein>
    <submittedName>
        <fullName evidence="1">Uncharacterized protein</fullName>
    </submittedName>
</protein>
<comment type="caution">
    <text evidence="1">The sequence shown here is derived from an EMBL/GenBank/DDBJ whole genome shotgun (WGS) entry which is preliminary data.</text>
</comment>
<name>A0ABV0S8T5_9TELE</name>
<organism evidence="1 2">
    <name type="scientific">Xenoophorus captivus</name>
    <dbReference type="NCBI Taxonomy" id="1517983"/>
    <lineage>
        <taxon>Eukaryota</taxon>
        <taxon>Metazoa</taxon>
        <taxon>Chordata</taxon>
        <taxon>Craniata</taxon>
        <taxon>Vertebrata</taxon>
        <taxon>Euteleostomi</taxon>
        <taxon>Actinopterygii</taxon>
        <taxon>Neopterygii</taxon>
        <taxon>Teleostei</taxon>
        <taxon>Neoteleostei</taxon>
        <taxon>Acanthomorphata</taxon>
        <taxon>Ovalentaria</taxon>
        <taxon>Atherinomorphae</taxon>
        <taxon>Cyprinodontiformes</taxon>
        <taxon>Goodeidae</taxon>
        <taxon>Xenoophorus</taxon>
    </lineage>
</organism>
<accession>A0ABV0S8T5</accession>